<proteinExistence type="predicted"/>
<gene>
    <name evidence="1" type="ORF">HETSPECPRED_005546</name>
</gene>
<sequence>MSEVAILKSPTPPIHSEIMRALDRFRYLGILLASSLATLHIAVADTTFPSTTPRNTSKPSRTEPIDGTYSLLLLDWKPPSRLPSNNYYAAIVSAQSAIFAAFRTSPSPFIEERYTEFRHYGVEISFDNLLVPRMELTYALVGDALAVLAKFMLKMKICEVTWAILRAGDPAGIFISNGVIVKDPFGIGNLTKATA</sequence>
<evidence type="ECO:0000313" key="2">
    <source>
        <dbReference type="Proteomes" id="UP000664521"/>
    </source>
</evidence>
<accession>A0A8H3FNH5</accession>
<organism evidence="1 2">
    <name type="scientific">Heterodermia speciosa</name>
    <dbReference type="NCBI Taxonomy" id="116794"/>
    <lineage>
        <taxon>Eukaryota</taxon>
        <taxon>Fungi</taxon>
        <taxon>Dikarya</taxon>
        <taxon>Ascomycota</taxon>
        <taxon>Pezizomycotina</taxon>
        <taxon>Lecanoromycetes</taxon>
        <taxon>OSLEUM clade</taxon>
        <taxon>Lecanoromycetidae</taxon>
        <taxon>Caliciales</taxon>
        <taxon>Physciaceae</taxon>
        <taxon>Heterodermia</taxon>
    </lineage>
</organism>
<name>A0A8H3FNH5_9LECA</name>
<protein>
    <submittedName>
        <fullName evidence="1">Uncharacterized protein</fullName>
    </submittedName>
</protein>
<reference evidence="1" key="1">
    <citation type="submission" date="2021-03" db="EMBL/GenBank/DDBJ databases">
        <authorList>
            <person name="Tagirdzhanova G."/>
        </authorList>
    </citation>
    <scope>NUCLEOTIDE SEQUENCE</scope>
</reference>
<evidence type="ECO:0000313" key="1">
    <source>
        <dbReference type="EMBL" id="CAF9924261.1"/>
    </source>
</evidence>
<comment type="caution">
    <text evidence="1">The sequence shown here is derived from an EMBL/GenBank/DDBJ whole genome shotgun (WGS) entry which is preliminary data.</text>
</comment>
<dbReference type="AlphaFoldDB" id="A0A8H3FNH5"/>
<dbReference type="EMBL" id="CAJPDS010000035">
    <property type="protein sequence ID" value="CAF9924261.1"/>
    <property type="molecule type" value="Genomic_DNA"/>
</dbReference>
<dbReference type="Proteomes" id="UP000664521">
    <property type="component" value="Unassembled WGS sequence"/>
</dbReference>
<keyword evidence="2" id="KW-1185">Reference proteome</keyword>